<evidence type="ECO:0000313" key="10">
    <source>
        <dbReference type="EMBL" id="RCV52227.1"/>
    </source>
</evidence>
<dbReference type="EMBL" id="QEIN01000227">
    <property type="protein sequence ID" value="RCV52227.1"/>
    <property type="molecule type" value="Genomic_DNA"/>
</dbReference>
<evidence type="ECO:0000256" key="4">
    <source>
        <dbReference type="ARBA" id="ARBA00022475"/>
    </source>
</evidence>
<feature type="compositionally biased region" description="Pro residues" evidence="8">
    <location>
        <begin position="19"/>
        <end position="33"/>
    </location>
</feature>
<evidence type="ECO:0000313" key="11">
    <source>
        <dbReference type="Proteomes" id="UP000253318"/>
    </source>
</evidence>
<keyword evidence="3" id="KW-0813">Transport</keyword>
<feature type="transmembrane region" description="Helical" evidence="9">
    <location>
        <begin position="337"/>
        <end position="368"/>
    </location>
</feature>
<feature type="transmembrane region" description="Helical" evidence="9">
    <location>
        <begin position="293"/>
        <end position="317"/>
    </location>
</feature>
<accession>A0A368SZZ9</accession>
<dbReference type="Proteomes" id="UP000253318">
    <property type="component" value="Unassembled WGS sequence"/>
</dbReference>
<name>A0A368SZZ9_9ACTN</name>
<gene>
    <name evidence="10" type="ORF">DEF24_22280</name>
</gene>
<evidence type="ECO:0000256" key="1">
    <source>
        <dbReference type="ARBA" id="ARBA00004651"/>
    </source>
</evidence>
<reference evidence="10 11" key="1">
    <citation type="submission" date="2018-04" db="EMBL/GenBank/DDBJ databases">
        <title>Novel actinobacteria from marine sediment.</title>
        <authorList>
            <person name="Ng Z.Y."/>
            <person name="Tan G.Y.A."/>
        </authorList>
    </citation>
    <scope>NUCLEOTIDE SEQUENCE [LARGE SCALE GENOMIC DNA]</scope>
    <source>
        <strain evidence="10 11">TPS81</strain>
    </source>
</reference>
<keyword evidence="5 9" id="KW-0812">Transmembrane</keyword>
<proteinExistence type="inferred from homology"/>
<evidence type="ECO:0000256" key="3">
    <source>
        <dbReference type="ARBA" id="ARBA00022448"/>
    </source>
</evidence>
<evidence type="ECO:0000256" key="9">
    <source>
        <dbReference type="SAM" id="Phobius"/>
    </source>
</evidence>
<feature type="compositionally biased region" description="Basic and acidic residues" evidence="8">
    <location>
        <begin position="378"/>
        <end position="394"/>
    </location>
</feature>
<dbReference type="PANTHER" id="PTHR21716:SF53">
    <property type="entry name" value="PERMEASE PERM-RELATED"/>
    <property type="match status" value="1"/>
</dbReference>
<evidence type="ECO:0000256" key="7">
    <source>
        <dbReference type="ARBA" id="ARBA00023136"/>
    </source>
</evidence>
<dbReference type="InterPro" id="IPR002549">
    <property type="entry name" value="AI-2E-like"/>
</dbReference>
<dbReference type="OrthoDB" id="9784366at2"/>
<feature type="transmembrane region" description="Helical" evidence="9">
    <location>
        <begin position="177"/>
        <end position="202"/>
    </location>
</feature>
<feature type="region of interest" description="Disordered" evidence="8">
    <location>
        <begin position="378"/>
        <end position="439"/>
    </location>
</feature>
<comment type="similarity">
    <text evidence="2">Belongs to the autoinducer-2 exporter (AI-2E) (TC 2.A.86) family.</text>
</comment>
<keyword evidence="6 9" id="KW-1133">Transmembrane helix</keyword>
<evidence type="ECO:0000256" key="8">
    <source>
        <dbReference type="SAM" id="MobiDB-lite"/>
    </source>
</evidence>
<dbReference type="AlphaFoldDB" id="A0A368SZZ9"/>
<keyword evidence="11" id="KW-1185">Reference proteome</keyword>
<comment type="caution">
    <text evidence="10">The sequence shown here is derived from an EMBL/GenBank/DDBJ whole genome shotgun (WGS) entry which is preliminary data.</text>
</comment>
<feature type="transmembrane region" description="Helical" evidence="9">
    <location>
        <begin position="45"/>
        <end position="63"/>
    </location>
</feature>
<keyword evidence="4" id="KW-1003">Cell membrane</keyword>
<dbReference type="PANTHER" id="PTHR21716">
    <property type="entry name" value="TRANSMEMBRANE PROTEIN"/>
    <property type="match status" value="1"/>
</dbReference>
<protein>
    <submittedName>
        <fullName evidence="10">AI-2E family transporter</fullName>
    </submittedName>
</protein>
<comment type="subcellular location">
    <subcellularLocation>
        <location evidence="1">Cell membrane</location>
        <topology evidence="1">Multi-pass membrane protein</topology>
    </subcellularLocation>
</comment>
<feature type="region of interest" description="Disordered" evidence="8">
    <location>
        <begin position="1"/>
        <end position="35"/>
    </location>
</feature>
<keyword evidence="7 9" id="KW-0472">Membrane</keyword>
<organism evidence="10 11">
    <name type="scientific">Marinitenerispora sediminis</name>
    <dbReference type="NCBI Taxonomy" id="1931232"/>
    <lineage>
        <taxon>Bacteria</taxon>
        <taxon>Bacillati</taxon>
        <taxon>Actinomycetota</taxon>
        <taxon>Actinomycetes</taxon>
        <taxon>Streptosporangiales</taxon>
        <taxon>Nocardiopsidaceae</taxon>
        <taxon>Marinitenerispora</taxon>
    </lineage>
</organism>
<dbReference type="Pfam" id="PF01594">
    <property type="entry name" value="AI-2E_transport"/>
    <property type="match status" value="1"/>
</dbReference>
<feature type="transmembrane region" description="Helical" evidence="9">
    <location>
        <begin position="266"/>
        <end position="286"/>
    </location>
</feature>
<sequence>MRVTRPSEWSFVRRRKMAPPTPPAAAAPPPPEPQQDDLLHRLSDAAWRILVVGVVLALLLWGAAYIGVVVIPVIFAVFITALLMPPANWLRRRGLSRGSSTTITVLGGLVVLGGVITLVVQPAIAGFADLVDSVSQALTQLEGVAAALGLDTPTLNQLVDQAWSEIQNNSSQLVSGAWAGALVVGEVLVAIVLTLVLTVYFVHSGDQLVQWVVELFPRGTRRALKAASHVTYDVMGRYVRGVALVGLFDAVFIGIVLLIVLDTNLAIPLIVLTFVGAFLPVVGAFLSGLLSTLVAFVAEGWVIALVVLGAVVLVQQLESHLFAPRVYGKALDLPSAVVLLAIAIGSIVGGIIGTFLATPIAAVLAALLRNRPFTAVEGEGKPGEAAKKTKKEEVAASGAAAAGGTPAERGAAGPAPGGAAPAVGAAPPSTPAGPEASSLTAAAAVCPAGHGGAGGADNQARTAAAAVRLDGVRVTPD</sequence>
<feature type="transmembrane region" description="Helical" evidence="9">
    <location>
        <begin position="69"/>
        <end position="90"/>
    </location>
</feature>
<dbReference type="GO" id="GO:0055085">
    <property type="term" value="P:transmembrane transport"/>
    <property type="evidence" value="ECO:0007669"/>
    <property type="project" value="TreeGrafter"/>
</dbReference>
<feature type="transmembrane region" description="Helical" evidence="9">
    <location>
        <begin position="102"/>
        <end position="124"/>
    </location>
</feature>
<dbReference type="GO" id="GO:0005886">
    <property type="term" value="C:plasma membrane"/>
    <property type="evidence" value="ECO:0007669"/>
    <property type="project" value="UniProtKB-SubCell"/>
</dbReference>
<evidence type="ECO:0000256" key="5">
    <source>
        <dbReference type="ARBA" id="ARBA00022692"/>
    </source>
</evidence>
<evidence type="ECO:0000256" key="6">
    <source>
        <dbReference type="ARBA" id="ARBA00022989"/>
    </source>
</evidence>
<feature type="transmembrane region" description="Helical" evidence="9">
    <location>
        <begin position="238"/>
        <end position="260"/>
    </location>
</feature>
<feature type="compositionally biased region" description="Low complexity" evidence="8">
    <location>
        <begin position="395"/>
        <end position="436"/>
    </location>
</feature>
<evidence type="ECO:0000256" key="2">
    <source>
        <dbReference type="ARBA" id="ARBA00009773"/>
    </source>
</evidence>